<name>A0A4R1M228_9SPHI</name>
<keyword evidence="2" id="KW-1185">Reference proteome</keyword>
<dbReference type="EMBL" id="SMGO01000001">
    <property type="protein sequence ID" value="TCK84894.1"/>
    <property type="molecule type" value="Genomic_DNA"/>
</dbReference>
<dbReference type="PANTHER" id="PTHR21485:SF6">
    <property type="entry name" value="N-ACYLNEURAMINATE CYTIDYLYLTRANSFERASE-RELATED"/>
    <property type="match status" value="1"/>
</dbReference>
<comment type="caution">
    <text evidence="1">The sequence shown here is derived from an EMBL/GenBank/DDBJ whole genome shotgun (WGS) entry which is preliminary data.</text>
</comment>
<dbReference type="RefSeq" id="WP_132220635.1">
    <property type="nucleotide sequence ID" value="NZ_SMGO01000001.1"/>
</dbReference>
<sequence length="229" mass="26101">MLAIIPARSGSKGLPNKNIKPLLGKPLINYAIEAALKCPQITDVLVSTDSEEIANVAREAGAWVPELRPDSLAGDKSSSLDVIIHTLNYLKEHYSKEYEAIVFLQPTSPLRESDDINAAINLYQEKEADSVISYTQEAHPIFWHKYINENGTISDLFEGKDLFNRQEYQQTYFPNGSIYVVKTKLILEERKFYTPKTYAYIMPKNKSVDIDDIDDFQYAEYLLKTKINP</sequence>
<proteinExistence type="predicted"/>
<dbReference type="PANTHER" id="PTHR21485">
    <property type="entry name" value="HAD SUPERFAMILY MEMBERS CMAS AND KDSC"/>
    <property type="match status" value="1"/>
</dbReference>
<dbReference type="GO" id="GO:0008781">
    <property type="term" value="F:N-acylneuraminate cytidylyltransferase activity"/>
    <property type="evidence" value="ECO:0007669"/>
    <property type="project" value="TreeGrafter"/>
</dbReference>
<dbReference type="InterPro" id="IPR003329">
    <property type="entry name" value="Cytidylyl_trans"/>
</dbReference>
<dbReference type="Pfam" id="PF02348">
    <property type="entry name" value="CTP_transf_3"/>
    <property type="match status" value="1"/>
</dbReference>
<gene>
    <name evidence="1" type="ORF">C8N28_0189</name>
</gene>
<dbReference type="InterPro" id="IPR050793">
    <property type="entry name" value="CMP-NeuNAc_synthase"/>
</dbReference>
<evidence type="ECO:0000313" key="2">
    <source>
        <dbReference type="Proteomes" id="UP000294616"/>
    </source>
</evidence>
<reference evidence="1 2" key="1">
    <citation type="submission" date="2019-03" db="EMBL/GenBank/DDBJ databases">
        <title>Genomic Encyclopedia of Archaeal and Bacterial Type Strains, Phase II (KMG-II): from individual species to whole genera.</title>
        <authorList>
            <person name="Goeker M."/>
        </authorList>
    </citation>
    <scope>NUCLEOTIDE SEQUENCE [LARGE SCALE GENOMIC DNA]</scope>
    <source>
        <strain evidence="1 2">DSM 22554</strain>
    </source>
</reference>
<accession>A0A4R1M228</accession>
<organism evidence="1 2">
    <name type="scientific">Albibacterium bauzanense</name>
    <dbReference type="NCBI Taxonomy" id="653929"/>
    <lineage>
        <taxon>Bacteria</taxon>
        <taxon>Pseudomonadati</taxon>
        <taxon>Bacteroidota</taxon>
        <taxon>Sphingobacteriia</taxon>
        <taxon>Sphingobacteriales</taxon>
        <taxon>Sphingobacteriaceae</taxon>
        <taxon>Albibacterium</taxon>
    </lineage>
</organism>
<protein>
    <submittedName>
        <fullName evidence="1">N-acylneuraminate cytidylyltransferase/CMP-N,N'-diacetyllegionaminic acid synthase</fullName>
    </submittedName>
</protein>
<dbReference type="InterPro" id="IPR029044">
    <property type="entry name" value="Nucleotide-diphossugar_trans"/>
</dbReference>
<dbReference type="Gene3D" id="3.90.550.10">
    <property type="entry name" value="Spore Coat Polysaccharide Biosynthesis Protein SpsA, Chain A"/>
    <property type="match status" value="1"/>
</dbReference>
<dbReference type="Proteomes" id="UP000294616">
    <property type="component" value="Unassembled WGS sequence"/>
</dbReference>
<dbReference type="OrthoDB" id="9805604at2"/>
<dbReference type="AlphaFoldDB" id="A0A4R1M228"/>
<keyword evidence="1" id="KW-0548">Nucleotidyltransferase</keyword>
<keyword evidence="1" id="KW-0808">Transferase</keyword>
<dbReference type="SUPFAM" id="SSF53448">
    <property type="entry name" value="Nucleotide-diphospho-sugar transferases"/>
    <property type="match status" value="1"/>
</dbReference>
<evidence type="ECO:0000313" key="1">
    <source>
        <dbReference type="EMBL" id="TCK84894.1"/>
    </source>
</evidence>
<dbReference type="CDD" id="cd02513">
    <property type="entry name" value="CMP-NeuAc_Synthase"/>
    <property type="match status" value="1"/>
</dbReference>